<keyword evidence="5 12" id="KW-0812">Transmembrane</keyword>
<dbReference type="EMBL" id="CH471290">
    <property type="protein sequence ID" value="EAW76456.1"/>
    <property type="molecule type" value="Genomic_DNA"/>
</dbReference>
<organism evidence="14">
    <name type="scientific">Homo sapiens</name>
    <name type="common">Human</name>
    <dbReference type="NCBI Taxonomy" id="9606"/>
    <lineage>
        <taxon>Eukaryota</taxon>
        <taxon>Metazoa</taxon>
        <taxon>Chordata</taxon>
        <taxon>Craniata</taxon>
        <taxon>Vertebrata</taxon>
        <taxon>Euteleostomi</taxon>
        <taxon>Mammalia</taxon>
        <taxon>Eutheria</taxon>
        <taxon>Euarchontoglires</taxon>
        <taxon>Primates</taxon>
        <taxon>Haplorrhini</taxon>
        <taxon>Catarrhini</taxon>
        <taxon>Hominidae</taxon>
        <taxon>Homo</taxon>
    </lineage>
</organism>
<feature type="transmembrane region" description="Helical" evidence="12">
    <location>
        <begin position="199"/>
        <end position="218"/>
    </location>
</feature>
<dbReference type="GO" id="GO:0004930">
    <property type="term" value="F:G protein-coupled receptor activity"/>
    <property type="evidence" value="ECO:0007669"/>
    <property type="project" value="UniProtKB-KW"/>
</dbReference>
<feature type="transmembrane region" description="Helical" evidence="12">
    <location>
        <begin position="28"/>
        <end position="51"/>
    </location>
</feature>
<evidence type="ECO:0000256" key="6">
    <source>
        <dbReference type="ARBA" id="ARBA00022725"/>
    </source>
</evidence>
<feature type="transmembrane region" description="Helical" evidence="12">
    <location>
        <begin position="239"/>
        <end position="262"/>
    </location>
</feature>
<evidence type="ECO:0000256" key="2">
    <source>
        <dbReference type="ARBA" id="ARBA00010663"/>
    </source>
</evidence>
<dbReference type="PeptideAtlas" id="Q8NHC1"/>
<evidence type="ECO:0000256" key="4">
    <source>
        <dbReference type="ARBA" id="ARBA00022606"/>
    </source>
</evidence>
<evidence type="ECO:0000256" key="10">
    <source>
        <dbReference type="ARBA" id="ARBA00023170"/>
    </source>
</evidence>
<evidence type="ECO:0000256" key="5">
    <source>
        <dbReference type="ARBA" id="ARBA00022692"/>
    </source>
</evidence>
<dbReference type="PANTHER" id="PTHR48001">
    <property type="entry name" value="OLFACTORY RECEPTOR"/>
    <property type="match status" value="1"/>
</dbReference>
<reference evidence="15" key="3">
    <citation type="submission" date="2005-07" db="EMBL/GenBank/DDBJ databases">
        <authorList>
            <person name="Mural R.J."/>
            <person name="Istrail S."/>
            <person name="Sutton G."/>
            <person name="Florea L."/>
            <person name="Halpern A.L."/>
            <person name="Mobarry C.M."/>
            <person name="Lippert R."/>
            <person name="Walenz B."/>
            <person name="Shatkay H."/>
            <person name="Dew I."/>
            <person name="Miller J.R."/>
            <person name="Flanigan M.J."/>
            <person name="Edwards N.J."/>
            <person name="Bolanos R."/>
            <person name="Fasulo D."/>
            <person name="Halldorsson B.V."/>
            <person name="Hannenhalli S."/>
            <person name="Turner R."/>
            <person name="Yooseph S."/>
            <person name="Lu F."/>
            <person name="Nusskern D.R."/>
            <person name="Shue B.C."/>
            <person name="Zheng X.H."/>
            <person name="Zhong F."/>
            <person name="Delcher A.L."/>
            <person name="Huson D.H."/>
            <person name="Kravitz S.A."/>
            <person name="Mouchard L."/>
            <person name="Reinert K."/>
            <person name="Remington K.A."/>
            <person name="Clark A.G."/>
            <person name="Waterman M.S."/>
            <person name="Eichler E.E."/>
            <person name="Adams M.D."/>
            <person name="Hunkapiller M.W."/>
            <person name="Myers E.W."/>
            <person name="Venter J.C."/>
        </authorList>
    </citation>
    <scope>NUCLEOTIDE SEQUENCE</scope>
</reference>
<evidence type="ECO:0000256" key="11">
    <source>
        <dbReference type="ARBA" id="ARBA00023224"/>
    </source>
</evidence>
<reference evidence="14" key="2">
    <citation type="submission" date="2001-07" db="EMBL/GenBank/DDBJ databases">
        <title>Genome-wide discovery and analysis of human seven transmembrane helix receptor genes.</title>
        <authorList>
            <person name="Suwa M."/>
            <person name="Sato T."/>
            <person name="Okouchi I."/>
            <person name="Arita M."/>
            <person name="Futami K."/>
            <person name="Matsumoto S."/>
            <person name="Tsutsumi S."/>
            <person name="Aburatani H."/>
            <person name="Asai K."/>
            <person name="Akiyama Y."/>
        </authorList>
    </citation>
    <scope>NUCLEOTIDE SEQUENCE</scope>
    <source>
        <strain evidence="14">CBRC7TM_12</strain>
    </source>
</reference>
<keyword evidence="4" id="KW-0716">Sensory transduction</keyword>
<reference evidence="15" key="1">
    <citation type="journal article" date="2001" name="Science">
        <title>The sequence of the human genome.</title>
        <authorList>
            <person name="Venter J.C."/>
            <person name="Adams M.D."/>
            <person name="Myers E.W."/>
            <person name="Li P.W."/>
            <person name="Mural R.J."/>
            <person name="Sutton G.G."/>
            <person name="Smith H.O."/>
            <person name="Yandell M."/>
            <person name="Evans C.A."/>
            <person name="Holt R.A."/>
            <person name="Gocayne J.D."/>
            <person name="Amanatides P."/>
            <person name="Ballew R.M."/>
            <person name="Huson D.H."/>
            <person name="Wortman J.R."/>
            <person name="Zhang Q."/>
            <person name="Kodira C.D."/>
            <person name="Zheng X.H."/>
            <person name="Chen L."/>
            <person name="Skupski M."/>
            <person name="Subramanian G."/>
            <person name="Thomas P.D."/>
            <person name="Zhang J."/>
            <person name="Gabor Miklos G.L."/>
            <person name="Nelson C."/>
            <person name="Broder S."/>
            <person name="Clark A.G."/>
            <person name="Nadeau J."/>
            <person name="McKusick V.A."/>
            <person name="Zinder N."/>
            <person name="Levine A.J."/>
            <person name="Roberts R.J."/>
            <person name="Simon M."/>
            <person name="Slayman C."/>
            <person name="Hunkapiller M."/>
            <person name="Bolanos R."/>
            <person name="Delcher A."/>
            <person name="Dew I."/>
            <person name="Fasulo D."/>
            <person name="Flanigan M."/>
            <person name="Florea L."/>
            <person name="Halpern A."/>
            <person name="Hannenhalli S."/>
            <person name="Kravitz S."/>
            <person name="Levy S."/>
            <person name="Mobarry C."/>
            <person name="Reinert K."/>
            <person name="Remington K."/>
            <person name="Abu-Threideh J."/>
            <person name="Beasley E."/>
            <person name="Biddick K."/>
            <person name="Bonazzi V."/>
            <person name="Brandon R."/>
            <person name="Cargill M."/>
            <person name="Chandramouliswaran I."/>
            <person name="Charlab R."/>
            <person name="Chaturvedi K."/>
            <person name="Deng Z."/>
            <person name="Di Francesco V."/>
            <person name="Dunn P."/>
            <person name="Eilbeck K."/>
            <person name="Evangelista C."/>
            <person name="Gabrielian A.E."/>
            <person name="Gan W."/>
            <person name="Ge W."/>
            <person name="Gong F."/>
            <person name="Gu Z."/>
            <person name="Guan P."/>
            <person name="Heiman T.J."/>
            <person name="Higgins M.E."/>
            <person name="Ji R.R."/>
            <person name="Ke Z."/>
            <person name="Ketchum K.A."/>
            <person name="Lai Z."/>
            <person name="Lei Y."/>
            <person name="Li Z."/>
            <person name="Li J."/>
            <person name="Liang Y."/>
            <person name="Lin X."/>
            <person name="Lu F."/>
            <person name="Merkulov G.V."/>
            <person name="Milshina N."/>
            <person name="Moore H.M."/>
            <person name="Naik A.K."/>
            <person name="Narayan V.A."/>
            <person name="Neelam B."/>
            <person name="Nusskern D."/>
            <person name="Rusch D.B."/>
            <person name="Salzberg S."/>
            <person name="Shao W."/>
            <person name="Shue B."/>
            <person name="Sun J."/>
            <person name="Wang Z."/>
            <person name="Wang A."/>
            <person name="Wang X."/>
            <person name="Wang J."/>
            <person name="Wei M."/>
            <person name="Wides R."/>
            <person name="Xiao C."/>
            <person name="Yan C."/>
            <person name="Yao A."/>
            <person name="Ye J."/>
            <person name="Zhan M."/>
            <person name="Zhang W."/>
            <person name="Zhang H."/>
            <person name="Zhao Q."/>
            <person name="Zheng L."/>
            <person name="Zhong F."/>
            <person name="Zhong W."/>
            <person name="Zhu S."/>
            <person name="Zhao S."/>
            <person name="Gilbert D."/>
            <person name="Baumhueter S."/>
            <person name="Spier G."/>
            <person name="Carter C."/>
            <person name="Cravchik A."/>
            <person name="Woodage T."/>
            <person name="Ali F."/>
            <person name="An H."/>
            <person name="Awe A."/>
            <person name="Baldwin D."/>
            <person name="Baden H."/>
            <person name="Barnstead M."/>
            <person name="Barrow I."/>
            <person name="Beeson K."/>
            <person name="Busam D."/>
            <person name="Carver A."/>
            <person name="Center A."/>
            <person name="Cheng M.L."/>
            <person name="Curry L."/>
            <person name="Danaher S."/>
            <person name="Davenport L."/>
            <person name="Desilets R."/>
            <person name="Dietz S."/>
            <person name="Dodson K."/>
            <person name="Doup L."/>
            <person name="Ferriera S."/>
            <person name="Garg N."/>
            <person name="Gluecksmann A."/>
            <person name="Hart B."/>
            <person name="Haynes J."/>
            <person name="Haynes C."/>
            <person name="Heiner C."/>
            <person name="Hladun S."/>
            <person name="Hostin D."/>
            <person name="Houck J."/>
            <person name="Howland T."/>
            <person name="Ibegwam C."/>
            <person name="Johnson J."/>
            <person name="Kalush F."/>
            <person name="Kline L."/>
            <person name="Koduru S."/>
            <person name="Love A."/>
            <person name="Mann F."/>
            <person name="May D."/>
            <person name="McCawley S."/>
            <person name="McIntosh T."/>
            <person name="McMullen I."/>
            <person name="Moy M."/>
            <person name="Moy L."/>
            <person name="Murphy B."/>
            <person name="Nelson K."/>
            <person name="Pfannkoch C."/>
            <person name="Pratts E."/>
            <person name="Puri V."/>
            <person name="Qureshi H."/>
            <person name="Reardon M."/>
            <person name="Rodriguez R."/>
            <person name="Rogers Y.H."/>
            <person name="Romblad D."/>
            <person name="Ruhfel B."/>
            <person name="Scott R."/>
            <person name="Sitter C."/>
            <person name="Smallwood M."/>
            <person name="Stewart E."/>
            <person name="Strong R."/>
            <person name="Suh E."/>
            <person name="Thomas R."/>
            <person name="Tint N.N."/>
            <person name="Tse S."/>
            <person name="Vech C."/>
            <person name="Wang G."/>
            <person name="Wetter J."/>
            <person name="Williams S."/>
            <person name="Williams M."/>
            <person name="Windsor S."/>
            <person name="Winn-Deen E."/>
            <person name="Wolfe K."/>
            <person name="Zaveri J."/>
            <person name="Zaveri K."/>
            <person name="Abril J.F."/>
            <person name="Guigo R."/>
            <person name="Campbell M.J."/>
            <person name="Sjolander K.V."/>
            <person name="Karlak B."/>
            <person name="Kejariwal A."/>
            <person name="Mi H."/>
            <person name="Lazareva B."/>
            <person name="Hatton T."/>
            <person name="Narechania A."/>
            <person name="Diemer K."/>
            <person name="Muruganujan A."/>
            <person name="Guo N."/>
            <person name="Sato S."/>
            <person name="Bafna V."/>
            <person name="Istrail S."/>
            <person name="Lippert R."/>
            <person name="Schwartz R."/>
            <person name="Walenz B."/>
            <person name="Yooseph S."/>
            <person name="Allen D."/>
            <person name="Basu A."/>
            <person name="Baxendale J."/>
            <person name="Blick L."/>
            <person name="Caminha M."/>
            <person name="Carnes-Stine J."/>
            <person name="Caulk P."/>
            <person name="Chiang Y.H."/>
            <person name="Coyne M."/>
            <person name="Dahlke C."/>
            <person name="Mays A."/>
            <person name="Dombroski M."/>
            <person name="Donnelly M."/>
            <person name="Ely D."/>
            <person name="Esparham S."/>
            <person name="Fosler C."/>
            <person name="Gire H."/>
            <person name="Glanowski S."/>
            <person name="Glasser K."/>
            <person name="Glodek A."/>
            <person name="Gorokhov M."/>
            <person name="Graham K."/>
            <person name="Gropman B."/>
            <person name="Harris M."/>
            <person name="Heil J."/>
            <person name="Henderson S."/>
            <person name="Hoover J."/>
            <person name="Jennings D."/>
            <person name="Jordan C."/>
            <person name="Jordan J."/>
            <person name="Kasha J."/>
            <person name="Kagan L."/>
            <person name="Kraft C."/>
            <person name="Levitsky A."/>
            <person name="Lewis M."/>
            <person name="Liu X."/>
            <person name="Lopez J."/>
            <person name="Ma D."/>
            <person name="Majoros W."/>
            <person name="McDaniel J."/>
            <person name="Murphy S."/>
            <person name="Newman M."/>
            <person name="Nguyen T."/>
            <person name="Nguyen N."/>
            <person name="Nodell M."/>
            <person name="Pan S."/>
            <person name="Peck J."/>
            <person name="Peterson M."/>
            <person name="Rowe W."/>
            <person name="Sanders R."/>
            <person name="Scott J."/>
            <person name="Simpson M."/>
            <person name="Smith T."/>
            <person name="Sprague A."/>
            <person name="Stockwell T."/>
            <person name="Turner R."/>
            <person name="Venter E."/>
            <person name="Wang M."/>
            <person name="Wen M."/>
            <person name="Wu D."/>
            <person name="Wu M."/>
            <person name="Xia A."/>
            <person name="Zandieh A."/>
            <person name="Zhu X."/>
        </authorList>
    </citation>
    <scope>NUCLEOTIDE SEQUENCE</scope>
</reference>
<dbReference type="FunFam" id="1.10.1220.70:FF:000001">
    <property type="entry name" value="Olfactory receptor"/>
    <property type="match status" value="1"/>
</dbReference>
<evidence type="ECO:0000313" key="15">
    <source>
        <dbReference type="EMBL" id="EAW76456.1"/>
    </source>
</evidence>
<name>Q8NHC1_HUMAN</name>
<dbReference type="InterPro" id="IPR000725">
    <property type="entry name" value="Olfact_rcpt"/>
</dbReference>
<keyword evidence="11" id="KW-0807">Transducer</keyword>
<evidence type="ECO:0000256" key="3">
    <source>
        <dbReference type="ARBA" id="ARBA00022475"/>
    </source>
</evidence>
<dbReference type="InterPro" id="IPR017452">
    <property type="entry name" value="GPCR_Rhodpsn_7TM"/>
</dbReference>
<feature type="transmembrane region" description="Helical" evidence="12">
    <location>
        <begin position="132"/>
        <end position="156"/>
    </location>
</feature>
<dbReference type="AlphaFoldDB" id="Q8NHC1"/>
<dbReference type="GO" id="GO:0004984">
    <property type="term" value="F:olfactory receptor activity"/>
    <property type="evidence" value="ECO:0007669"/>
    <property type="project" value="InterPro"/>
</dbReference>
<evidence type="ECO:0000313" key="14">
    <source>
        <dbReference type="EMBL" id="BAC05712.1"/>
    </source>
</evidence>
<comment type="subcellular location">
    <subcellularLocation>
        <location evidence="1">Cell membrane</location>
        <topology evidence="1">Multi-pass membrane protein</topology>
    </subcellularLocation>
</comment>
<gene>
    <name evidence="15" type="ORF">hCG_2002310</name>
</gene>
<proteinExistence type="inferred from homology"/>
<keyword evidence="9 12" id="KW-0472">Membrane</keyword>
<dbReference type="PROSITE" id="PS50262">
    <property type="entry name" value="G_PROTEIN_RECEP_F1_2"/>
    <property type="match status" value="1"/>
</dbReference>
<dbReference type="EMBL" id="AB065449">
    <property type="protein sequence ID" value="BAC05712.1"/>
    <property type="molecule type" value="Genomic_DNA"/>
</dbReference>
<dbReference type="Pfam" id="PF13853">
    <property type="entry name" value="7tm_4"/>
    <property type="match status" value="1"/>
</dbReference>
<sequence length="335" mass="37170">MGFHHVGQAGISEFLLLGLSEDPELQPVLPGLSLSMYLVTVLRNLLIILAVSSDSHLHTPMCFFLSNLCWADIGFTSAMVPKMIVDMQSHSRVISYAGCLTQMSFFVLFACIEDMLLTVMAYDRFVAICHPLHYPVIMNPHLGVFLVLVSFFLSLLDSQLHSWIVLQFTFFKNVEISNFVCDPSQLLNLACSDSVINSIFIYLDSIMFGFLPISGILLSYANNVPSILRISSSDRKSKAFSTCGSHLAVVCLFYGTGIGVYLTSAVSPPPRNGVVASVMYAVVTPMLNPFIYSLRNRDIQSALWRLRSRTVESHDLLSQDLLHPFSCVGEKGQPH</sequence>
<evidence type="ECO:0000256" key="7">
    <source>
        <dbReference type="ARBA" id="ARBA00022989"/>
    </source>
</evidence>
<feature type="transmembrane region" description="Helical" evidence="12">
    <location>
        <begin position="274"/>
        <end position="294"/>
    </location>
</feature>
<dbReference type="SUPFAM" id="SSF81321">
    <property type="entry name" value="Family A G protein-coupled receptor-like"/>
    <property type="match status" value="1"/>
</dbReference>
<evidence type="ECO:0000259" key="13">
    <source>
        <dbReference type="PROSITE" id="PS50262"/>
    </source>
</evidence>
<dbReference type="PRINTS" id="PR00237">
    <property type="entry name" value="GPCRRHODOPSN"/>
</dbReference>
<dbReference type="Gene3D" id="1.20.1070.10">
    <property type="entry name" value="Rhodopsin 7-helix transmembrane proteins"/>
    <property type="match status" value="1"/>
</dbReference>
<evidence type="ECO:0000256" key="12">
    <source>
        <dbReference type="SAM" id="Phobius"/>
    </source>
</evidence>
<dbReference type="PRINTS" id="PR00245">
    <property type="entry name" value="OLFACTORYR"/>
</dbReference>
<evidence type="ECO:0000256" key="9">
    <source>
        <dbReference type="ARBA" id="ARBA00023136"/>
    </source>
</evidence>
<keyword evidence="8" id="KW-0297">G-protein coupled receptor</keyword>
<dbReference type="InterPro" id="IPR000276">
    <property type="entry name" value="GPCR_Rhodpsn"/>
</dbReference>
<keyword evidence="3" id="KW-1003">Cell membrane</keyword>
<dbReference type="FunFam" id="1.20.1070.10:FF:000009">
    <property type="entry name" value="Olfactory receptor"/>
    <property type="match status" value="1"/>
</dbReference>
<feature type="transmembrane region" description="Helical" evidence="12">
    <location>
        <begin position="93"/>
        <end position="112"/>
    </location>
</feature>
<feature type="domain" description="G-protein coupled receptors family 1 profile" evidence="13">
    <location>
        <begin position="43"/>
        <end position="292"/>
    </location>
</feature>
<protein>
    <submittedName>
        <fullName evidence="15">HCG2002310</fullName>
    </submittedName>
    <submittedName>
        <fullName evidence="14">Seven transmembrane helix receptor</fullName>
    </submittedName>
</protein>
<keyword evidence="6" id="KW-0552">Olfaction</keyword>
<keyword evidence="10 14" id="KW-0675">Receptor</keyword>
<evidence type="ECO:0000256" key="8">
    <source>
        <dbReference type="ARBA" id="ARBA00023040"/>
    </source>
</evidence>
<keyword evidence="7 12" id="KW-1133">Transmembrane helix</keyword>
<comment type="similarity">
    <text evidence="2">Belongs to the G-protein coupled receptor 1 family.</text>
</comment>
<dbReference type="GO" id="GO:0005886">
    <property type="term" value="C:plasma membrane"/>
    <property type="evidence" value="ECO:0007669"/>
    <property type="project" value="UniProtKB-SubCell"/>
</dbReference>
<feature type="transmembrane region" description="Helical" evidence="12">
    <location>
        <begin position="63"/>
        <end position="81"/>
    </location>
</feature>
<dbReference type="CDD" id="cd15234">
    <property type="entry name" value="7tmA_OR7-like"/>
    <property type="match status" value="1"/>
</dbReference>
<accession>Q8NHC1</accession>
<evidence type="ECO:0000256" key="1">
    <source>
        <dbReference type="ARBA" id="ARBA00004651"/>
    </source>
</evidence>